<dbReference type="PANTHER" id="PTHR21248">
    <property type="entry name" value="CARDIOLIPIN SYNTHASE"/>
    <property type="match status" value="1"/>
</dbReference>
<evidence type="ECO:0000259" key="1">
    <source>
        <dbReference type="PROSITE" id="PS50035"/>
    </source>
</evidence>
<dbReference type="SUPFAM" id="SSF56024">
    <property type="entry name" value="Phospholipase D/nuclease"/>
    <property type="match status" value="2"/>
</dbReference>
<evidence type="ECO:0000313" key="3">
    <source>
        <dbReference type="Proteomes" id="UP000235005"/>
    </source>
</evidence>
<gene>
    <name evidence="2" type="ORF">C0039_07235</name>
</gene>
<dbReference type="GO" id="GO:0032049">
    <property type="term" value="P:cardiolipin biosynthetic process"/>
    <property type="evidence" value="ECO:0007669"/>
    <property type="project" value="UniProtKB-ARBA"/>
</dbReference>
<dbReference type="Proteomes" id="UP000235005">
    <property type="component" value="Unassembled WGS sequence"/>
</dbReference>
<dbReference type="OrthoDB" id="9814092at2"/>
<dbReference type="CDD" id="cd09113">
    <property type="entry name" value="PLDc_ymdC_like_2"/>
    <property type="match status" value="1"/>
</dbReference>
<dbReference type="PANTHER" id="PTHR21248:SF12">
    <property type="entry name" value="CARDIOLIPIN SYNTHASE C"/>
    <property type="match status" value="1"/>
</dbReference>
<proteinExistence type="predicted"/>
<evidence type="ECO:0000313" key="2">
    <source>
        <dbReference type="EMBL" id="PLW69320.1"/>
    </source>
</evidence>
<organism evidence="2 3">
    <name type="scientific">Pseudohalioglobus lutimaris</name>
    <dbReference type="NCBI Taxonomy" id="1737061"/>
    <lineage>
        <taxon>Bacteria</taxon>
        <taxon>Pseudomonadati</taxon>
        <taxon>Pseudomonadota</taxon>
        <taxon>Gammaproteobacteria</taxon>
        <taxon>Cellvibrionales</taxon>
        <taxon>Halieaceae</taxon>
        <taxon>Pseudohalioglobus</taxon>
    </lineage>
</organism>
<feature type="domain" description="PLD phosphodiesterase" evidence="1">
    <location>
        <begin position="190"/>
        <end position="217"/>
    </location>
</feature>
<dbReference type="Gene3D" id="3.30.870.10">
    <property type="entry name" value="Endonuclease Chain A"/>
    <property type="match status" value="2"/>
</dbReference>
<comment type="caution">
    <text evidence="2">The sequence shown here is derived from an EMBL/GenBank/DDBJ whole genome shotgun (WGS) entry which is preliminary data.</text>
</comment>
<feature type="domain" description="PLD phosphodiesterase" evidence="1">
    <location>
        <begin position="426"/>
        <end position="453"/>
    </location>
</feature>
<dbReference type="InterPro" id="IPR001736">
    <property type="entry name" value="PLipase_D/transphosphatidylase"/>
</dbReference>
<dbReference type="GO" id="GO:0030572">
    <property type="term" value="F:phosphatidyltransferase activity"/>
    <property type="evidence" value="ECO:0007669"/>
    <property type="project" value="UniProtKB-ARBA"/>
</dbReference>
<protein>
    <submittedName>
        <fullName evidence="2">Phospholipase</fullName>
    </submittedName>
</protein>
<dbReference type="Pfam" id="PF13091">
    <property type="entry name" value="PLDc_2"/>
    <property type="match status" value="2"/>
</dbReference>
<sequence>MTRSFLKRLPGRSRHSGMPVRPISLTMRATRLCPLLLLWALSLLAGCASPVQRADTGSEPAMARSSDLFWRHLEEDRERDWFYLLNDGGEAMQWRLRMIDSAHQAIDLETFLWSGDEGGLRVFNHLLAAADRGVKVRLLIDDSFTPHEDLALLGIDAHPNIELRVYNPYRHRAGGMTARTLFNLEDFQRVNHRMHNKTLIVDGWAVAVGGRNMADEYFGFHEAYNFRDMEVLAMGDSVATASEHFASFWNSGWSFPAGDVFTGQHELPDLPALRADIAARVGEANVHPEAELAQSWRQLADDAVVGHARFVADAPAHQDPALAAEQPTQFADYVFQSVASASEEVVLVSAYLVPTERLTTAIRDALQRDVKVRILTNSMRSNNHLPAHAAYQGYVRELVVAGVELYELRTDARDRNLYMRAPTDDKKLGLHAKFMLLDGDRVMIGSSNLDPRSLKLNTEVGLMVTSPQLNQRLREAIAVDFLPRNAWAVQLDENQELVWTSDSERLTHPPADSLFQQLEDWFIGLLPIDAEM</sequence>
<name>A0A2N5X4C0_9GAMM</name>
<reference evidence="2 3" key="1">
    <citation type="submission" date="2018-01" db="EMBL/GenBank/DDBJ databases">
        <title>The draft genome sequence of Halioglobus lutimaris HF004.</title>
        <authorList>
            <person name="Du Z.-J."/>
            <person name="Shi M.-J."/>
        </authorList>
    </citation>
    <scope>NUCLEOTIDE SEQUENCE [LARGE SCALE GENOMIC DNA]</scope>
    <source>
        <strain evidence="2 3">HF004</strain>
    </source>
</reference>
<accession>A0A2N5X4C0</accession>
<dbReference type="InterPro" id="IPR025202">
    <property type="entry name" value="PLD-like_dom"/>
</dbReference>
<keyword evidence="3" id="KW-1185">Reference proteome</keyword>
<dbReference type="CDD" id="cd09111">
    <property type="entry name" value="PLDc_ymdC_like_1"/>
    <property type="match status" value="1"/>
</dbReference>
<dbReference type="SMART" id="SM00155">
    <property type="entry name" value="PLDc"/>
    <property type="match status" value="2"/>
</dbReference>
<dbReference type="EMBL" id="PKUS01000007">
    <property type="protein sequence ID" value="PLW69320.1"/>
    <property type="molecule type" value="Genomic_DNA"/>
</dbReference>
<dbReference type="AlphaFoldDB" id="A0A2N5X4C0"/>
<dbReference type="PROSITE" id="PS50035">
    <property type="entry name" value="PLD"/>
    <property type="match status" value="2"/>
</dbReference>